<dbReference type="SUPFAM" id="SSF56281">
    <property type="entry name" value="Metallo-hydrolase/oxidoreductase"/>
    <property type="match status" value="1"/>
</dbReference>
<keyword evidence="5 9" id="KW-0378">Hydrolase</keyword>
<dbReference type="NCBIfam" id="TIGR00649">
    <property type="entry name" value="MG423"/>
    <property type="match status" value="1"/>
</dbReference>
<dbReference type="GO" id="GO:0006364">
    <property type="term" value="P:rRNA processing"/>
    <property type="evidence" value="ECO:0007669"/>
    <property type="project" value="UniProtKB-UniRule"/>
</dbReference>
<keyword evidence="7 9" id="KW-0269">Exonuclease</keyword>
<dbReference type="InterPro" id="IPR001279">
    <property type="entry name" value="Metallo-B-lactamas"/>
</dbReference>
<dbReference type="Pfam" id="PF22505">
    <property type="entry name" value="RNase_J_b_CASP"/>
    <property type="match status" value="1"/>
</dbReference>
<dbReference type="PANTHER" id="PTHR43694">
    <property type="entry name" value="RIBONUCLEASE J"/>
    <property type="match status" value="1"/>
</dbReference>
<feature type="binding site" evidence="12">
    <location>
        <position position="94"/>
    </location>
    <ligand>
        <name>Zn(2+)</name>
        <dbReference type="ChEBI" id="CHEBI:29105"/>
        <label>1</label>
        <note>catalytic</note>
    </ligand>
</feature>
<evidence type="ECO:0000256" key="8">
    <source>
        <dbReference type="ARBA" id="ARBA00022884"/>
    </source>
</evidence>
<keyword evidence="1 9" id="KW-0963">Cytoplasm</keyword>
<comment type="similarity">
    <text evidence="9">Belongs to the metallo-beta-lactamase superfamily. RNA-metabolizing metallo-beta-lactamase-like family. Bacterial RNase J subfamily.</text>
</comment>
<comment type="function">
    <text evidence="9">An RNase that has 5'-3' exonuclease and possibly endonuclease activity. Involved in maturation of rRNA and in some organisms also mRNA maturation and/or decay.</text>
</comment>
<dbReference type="InterPro" id="IPR001587">
    <property type="entry name" value="RNase_J_CS"/>
</dbReference>
<dbReference type="PIRSF" id="PIRSF004803">
    <property type="entry name" value="RnjA"/>
    <property type="match status" value="1"/>
</dbReference>
<evidence type="ECO:0000256" key="11">
    <source>
        <dbReference type="PIRSR" id="PIRSR004803-2"/>
    </source>
</evidence>
<feature type="binding site" evidence="12">
    <location>
        <position position="95"/>
    </location>
    <ligand>
        <name>Zn(2+)</name>
        <dbReference type="ChEBI" id="CHEBI:29105"/>
        <label>1</label>
        <note>catalytic</note>
    </ligand>
</feature>
<keyword evidence="9" id="KW-0698">rRNA processing</keyword>
<reference evidence="14 15" key="1">
    <citation type="submission" date="2016-11" db="EMBL/GenBank/DDBJ databases">
        <authorList>
            <person name="Jaros S."/>
            <person name="Januszkiewicz K."/>
            <person name="Wedrychowicz H."/>
        </authorList>
    </citation>
    <scope>NUCLEOTIDE SEQUENCE [LARGE SCALE GENOMIC DNA]</scope>
    <source>
        <strain evidence="14 15">DSM 22330</strain>
    </source>
</reference>
<feature type="domain" description="Metallo-beta-lactamase" evidence="13">
    <location>
        <begin position="37"/>
        <end position="231"/>
    </location>
</feature>
<dbReference type="HAMAP" id="MF_01491">
    <property type="entry name" value="RNase_J_bact"/>
    <property type="match status" value="1"/>
</dbReference>
<feature type="binding site" evidence="12">
    <location>
        <position position="158"/>
    </location>
    <ligand>
        <name>Zn(2+)</name>
        <dbReference type="ChEBI" id="CHEBI:29105"/>
        <label>1</label>
        <note>catalytic</note>
    </ligand>
</feature>
<evidence type="ECO:0000256" key="10">
    <source>
        <dbReference type="PIRSR" id="PIRSR004803-1"/>
    </source>
</evidence>
<dbReference type="EC" id="3.1.-.-" evidence="9"/>
<dbReference type="InterPro" id="IPR030854">
    <property type="entry name" value="RNase_J_bac"/>
</dbReference>
<feature type="binding site" evidence="9 11">
    <location>
        <begin position="380"/>
        <end position="384"/>
    </location>
    <ligand>
        <name>substrate</name>
    </ligand>
</feature>
<evidence type="ECO:0000256" key="2">
    <source>
        <dbReference type="ARBA" id="ARBA00022722"/>
    </source>
</evidence>
<feature type="active site" description="Proton donor" evidence="10">
    <location>
        <position position="211"/>
    </location>
</feature>
<dbReference type="Gene3D" id="3.10.20.580">
    <property type="match status" value="1"/>
</dbReference>
<feature type="binding site" evidence="12">
    <location>
        <position position="459"/>
    </location>
    <ligand>
        <name>Ca(2+)</name>
        <dbReference type="ChEBI" id="CHEBI:29108"/>
    </ligand>
</feature>
<accession>A0A1K2HBS4</accession>
<feature type="binding site" evidence="12">
    <location>
        <position position="180"/>
    </location>
    <ligand>
        <name>Zn(2+)</name>
        <dbReference type="ChEBI" id="CHEBI:29105"/>
        <label>1</label>
        <note>catalytic</note>
    </ligand>
</feature>
<gene>
    <name evidence="9" type="primary">rnj</name>
    <name evidence="14" type="ORF">SAMN02746068_01136</name>
</gene>
<evidence type="ECO:0000256" key="6">
    <source>
        <dbReference type="ARBA" id="ARBA00022833"/>
    </source>
</evidence>
<dbReference type="GO" id="GO:0004534">
    <property type="term" value="F:5'-3' RNA exonuclease activity"/>
    <property type="evidence" value="ECO:0007669"/>
    <property type="project" value="UniProtKB-UniRule"/>
</dbReference>
<dbReference type="NCBIfam" id="NF047419">
    <property type="entry name" value="RNase_J1_RnjA"/>
    <property type="match status" value="1"/>
</dbReference>
<evidence type="ECO:0000256" key="12">
    <source>
        <dbReference type="PIRSR" id="PIRSR004803-3"/>
    </source>
</evidence>
<dbReference type="STRING" id="1122154.SAMN02746068_01136"/>
<feature type="binding site" evidence="12">
    <location>
        <position position="90"/>
    </location>
    <ligand>
        <name>Zn(2+)</name>
        <dbReference type="ChEBI" id="CHEBI:29105"/>
        <label>1</label>
        <note>catalytic</note>
    </ligand>
</feature>
<evidence type="ECO:0000313" key="14">
    <source>
        <dbReference type="EMBL" id="SFZ74149.1"/>
    </source>
</evidence>
<dbReference type="PANTHER" id="PTHR43694:SF1">
    <property type="entry name" value="RIBONUCLEASE J"/>
    <property type="match status" value="1"/>
</dbReference>
<evidence type="ECO:0000313" key="15">
    <source>
        <dbReference type="Proteomes" id="UP000185655"/>
    </source>
</evidence>
<dbReference type="Pfam" id="PF17770">
    <property type="entry name" value="RNase_J_C"/>
    <property type="match status" value="1"/>
</dbReference>
<feature type="active site" description="Proton acceptor" evidence="10">
    <location>
        <position position="384"/>
    </location>
</feature>
<feature type="binding site" evidence="11">
    <location>
        <begin position="248"/>
        <end position="250"/>
    </location>
    <ligand>
        <name>substrate</name>
    </ligand>
</feature>
<dbReference type="Pfam" id="PF00753">
    <property type="entry name" value="Lactamase_B"/>
    <property type="match status" value="1"/>
</dbReference>
<comment type="subcellular location">
    <subcellularLocation>
        <location evidence="9">Cytoplasm</location>
    </subcellularLocation>
</comment>
<proteinExistence type="inferred from homology"/>
<dbReference type="AlphaFoldDB" id="A0A1K2HBS4"/>
<dbReference type="Gene3D" id="3.40.50.10710">
    <property type="entry name" value="Metallo-hydrolase/oxidoreductase"/>
    <property type="match status" value="1"/>
</dbReference>
<dbReference type="InterPro" id="IPR055132">
    <property type="entry name" value="RNase_J_b_CASP"/>
</dbReference>
<dbReference type="GO" id="GO:0004521">
    <property type="term" value="F:RNA endonuclease activity"/>
    <property type="evidence" value="ECO:0007669"/>
    <property type="project" value="UniProtKB-UniRule"/>
</dbReference>
<dbReference type="InterPro" id="IPR036866">
    <property type="entry name" value="RibonucZ/Hydroxyglut_hydro"/>
</dbReference>
<evidence type="ECO:0000256" key="9">
    <source>
        <dbReference type="HAMAP-Rule" id="MF_01491"/>
    </source>
</evidence>
<dbReference type="Proteomes" id="UP000185655">
    <property type="component" value="Unassembled WGS sequence"/>
</dbReference>
<keyword evidence="6 12" id="KW-0862">Zinc</keyword>
<evidence type="ECO:0000256" key="3">
    <source>
        <dbReference type="ARBA" id="ARBA00022723"/>
    </source>
</evidence>
<comment type="subunit">
    <text evidence="9">Homodimer, may be a subunit of the RNA degradosome.</text>
</comment>
<keyword evidence="3 12" id="KW-0479">Metal-binding</keyword>
<comment type="cofactor">
    <cofactor evidence="12">
        <name>Zn(2+)</name>
        <dbReference type="ChEBI" id="CHEBI:29105"/>
    </cofactor>
    <text evidence="12">Binds 2 Zn(2+) ions per subunit. It is not clear if Zn(2+) or Mg(2+) is physiologically important.</text>
</comment>
<dbReference type="GO" id="GO:0003723">
    <property type="term" value="F:RNA binding"/>
    <property type="evidence" value="ECO:0007669"/>
    <property type="project" value="UniProtKB-UniRule"/>
</dbReference>
<dbReference type="PROSITE" id="PS01292">
    <property type="entry name" value="UPF0036"/>
    <property type="match status" value="1"/>
</dbReference>
<sequence>MKSQKEKRKMTTNSYTNLNIKPDEVAVFAIGGLGEIGKNTYGVEYQDEIIIVDAGIKFPEDDLLGVDYVIPDYSYIVENQDRIKGVFITHGHEDHIGGIPFLLKQANVPIYAGPLSLALIRGKLEEHGLLRDAKLFEIHPDDEIAFKYLKLSFFRTTHSIPEPIAMVIDTPQGKIVATGDFKFDFTPVGEPADLHRMAALGEEGVLLLLSDSTNAEIPTFSHSEKVVGASIQKIFERIDGRIIFASFASNIFRLQQAVEGAVKTGRKIVVFGRSMEKAIVNGIELGYIKAPKDTFIEPGEVNQYQPHELLIMCTGSQGEPMAALSRIANGMHRFVTLQMGDTVVFSSNAIPGNTHGVNQLINRISEAGAKVIYGKMNNIHTSGHGGQQEQKLMLRLIKPKYFMPVHGEYRMLKIHAGLAQDTGVPKENCFIFENGDVLALTADSARPAGHFNAQDTYVDGNGIGDIGNAVLRDRHELSEDGVVLAVATVDFKSKMILAGPDMLSRGFIYMRESGDLIRSGQRVLFNAIRKAMNDENANEASVARAMTDAIKPFFYRELEREPIIIPMVLTPDKK</sequence>
<protein>
    <recommendedName>
        <fullName evidence="9">Ribonuclease J</fullName>
        <shortName evidence="9">RNase J</shortName>
        <ecNumber evidence="9">3.1.-.-</ecNumber>
    </recommendedName>
</protein>
<keyword evidence="2 9" id="KW-0540">Nuclease</keyword>
<evidence type="ECO:0000256" key="7">
    <source>
        <dbReference type="ARBA" id="ARBA00022839"/>
    </source>
</evidence>
<feature type="binding site" evidence="12">
    <location>
        <position position="67"/>
    </location>
    <ligand>
        <name>Ca(2+)</name>
        <dbReference type="ChEBI" id="CHEBI:29108"/>
    </ligand>
</feature>
<comment type="cofactor">
    <cofactor evidence="12">
        <name>Ca(2+)</name>
        <dbReference type="ChEBI" id="CHEBI:29108"/>
    </cofactor>
    <text evidence="12">Binds 1 Ca(2+) cation per subunit. Seen in 1 crystal structure, it is not clear if it is physiologically important.</text>
</comment>
<keyword evidence="12" id="KW-0106">Calcium</keyword>
<dbReference type="Gene3D" id="3.60.15.10">
    <property type="entry name" value="Ribonuclease Z/Hydroxyacylglutathione hydrolase-like"/>
    <property type="match status" value="1"/>
</dbReference>
<evidence type="ECO:0000256" key="1">
    <source>
        <dbReference type="ARBA" id="ARBA00022490"/>
    </source>
</evidence>
<dbReference type="InterPro" id="IPR042173">
    <property type="entry name" value="RNase_J_2"/>
</dbReference>
<evidence type="ECO:0000259" key="13">
    <source>
        <dbReference type="SMART" id="SM00849"/>
    </source>
</evidence>
<dbReference type="GO" id="GO:0005737">
    <property type="term" value="C:cytoplasm"/>
    <property type="evidence" value="ECO:0007669"/>
    <property type="project" value="UniProtKB-SubCell"/>
</dbReference>
<evidence type="ECO:0000256" key="5">
    <source>
        <dbReference type="ARBA" id="ARBA00022801"/>
    </source>
</evidence>
<keyword evidence="4 9" id="KW-0255">Endonuclease</keyword>
<dbReference type="InterPro" id="IPR004613">
    <property type="entry name" value="RNase_J"/>
</dbReference>
<feature type="binding site" evidence="12">
    <location>
        <position position="92"/>
    </location>
    <ligand>
        <name>Zn(2+)</name>
        <dbReference type="ChEBI" id="CHEBI:29105"/>
        <label>1</label>
        <note>catalytic</note>
    </ligand>
</feature>
<dbReference type="CDD" id="cd07714">
    <property type="entry name" value="RNaseJ_MBL-fold"/>
    <property type="match status" value="1"/>
</dbReference>
<dbReference type="EMBL" id="FPKS01000005">
    <property type="protein sequence ID" value="SFZ74149.1"/>
    <property type="molecule type" value="Genomic_DNA"/>
</dbReference>
<feature type="binding site" evidence="12">
    <location>
        <position position="65"/>
    </location>
    <ligand>
        <name>Ca(2+)</name>
        <dbReference type="ChEBI" id="CHEBI:29108"/>
    </ligand>
</feature>
<dbReference type="GO" id="GO:0008270">
    <property type="term" value="F:zinc ion binding"/>
    <property type="evidence" value="ECO:0007669"/>
    <property type="project" value="InterPro"/>
</dbReference>
<name>A0A1K2HBS4_9LACT</name>
<evidence type="ECO:0000256" key="4">
    <source>
        <dbReference type="ARBA" id="ARBA00022759"/>
    </source>
</evidence>
<keyword evidence="8 9" id="KW-0694">RNA-binding</keyword>
<dbReference type="SMART" id="SM00849">
    <property type="entry name" value="Lactamase_B"/>
    <property type="match status" value="1"/>
</dbReference>
<dbReference type="InterPro" id="IPR011108">
    <property type="entry name" value="RMMBL"/>
</dbReference>
<dbReference type="Pfam" id="PF07521">
    <property type="entry name" value="RMMBL"/>
    <property type="match status" value="1"/>
</dbReference>
<feature type="binding site" evidence="12">
    <location>
        <position position="406"/>
    </location>
    <ligand>
        <name>Zn(2+)</name>
        <dbReference type="ChEBI" id="CHEBI:29105"/>
        <label>1</label>
        <note>catalytic</note>
    </ligand>
</feature>
<organism evidence="14 15">
    <name type="scientific">Pseudolactococcus chungangensis CAU 28 = DSM 22330</name>
    <dbReference type="NCBI Taxonomy" id="1122154"/>
    <lineage>
        <taxon>Bacteria</taxon>
        <taxon>Bacillati</taxon>
        <taxon>Bacillota</taxon>
        <taxon>Bacilli</taxon>
        <taxon>Lactobacillales</taxon>
        <taxon>Streptococcaceae</taxon>
        <taxon>Pseudolactococcus</taxon>
    </lineage>
</organism>
<dbReference type="InterPro" id="IPR041636">
    <property type="entry name" value="RNase_J_C"/>
</dbReference>